<evidence type="ECO:0000256" key="2">
    <source>
        <dbReference type="ARBA" id="ARBA00014031"/>
    </source>
</evidence>
<dbReference type="Proteomes" id="UP000295176">
    <property type="component" value="Unassembled WGS sequence"/>
</dbReference>
<keyword evidence="3" id="KW-0732">Signal</keyword>
<accession>A0A4R6SS41</accession>
<proteinExistence type="predicted"/>
<sequence>MNKKISLIILFFIILIIFSNLALAASVTSWKFNIFNDPDARQVAQNIASAQNDMTLANDPIAQFISGINGRIMNMIQQDIVNKMLEDNIGDGLNYEVGDVEIDVTEDPLTGIVTIVLTNIITGEITVIEYDTTEWPSSEDFE</sequence>
<evidence type="ECO:0000313" key="5">
    <source>
        <dbReference type="Proteomes" id="UP000295176"/>
    </source>
</evidence>
<evidence type="ECO:0000256" key="1">
    <source>
        <dbReference type="ARBA" id="ARBA00003989"/>
    </source>
</evidence>
<comment type="function">
    <text evidence="1">May be involved in the biogenesis of curli organelles.</text>
</comment>
<protein>
    <recommendedName>
        <fullName evidence="2">Curli production assembly/transport component CsgF</fullName>
    </recommendedName>
</protein>
<dbReference type="AlphaFoldDB" id="A0A4R6SS41"/>
<dbReference type="Pfam" id="PF10614">
    <property type="entry name" value="CsgF"/>
    <property type="match status" value="1"/>
</dbReference>
<reference evidence="4 5" key="1">
    <citation type="submission" date="2019-03" db="EMBL/GenBank/DDBJ databases">
        <title>Subsurface microbial communities from deep shales in Ohio and West Virginia, USA.</title>
        <authorList>
            <person name="Wrighton K."/>
        </authorList>
    </citation>
    <scope>NUCLEOTIDE SEQUENCE [LARGE SCALE GENOMIC DNA]</scope>
    <source>
        <strain evidence="4 5">MSL 7</strain>
    </source>
</reference>
<evidence type="ECO:0000313" key="4">
    <source>
        <dbReference type="EMBL" id="TDQ06143.1"/>
    </source>
</evidence>
<organism evidence="4 5">
    <name type="scientific">Halanaerobium saccharolyticum</name>
    <dbReference type="NCBI Taxonomy" id="43595"/>
    <lineage>
        <taxon>Bacteria</taxon>
        <taxon>Bacillati</taxon>
        <taxon>Bacillota</taxon>
        <taxon>Clostridia</taxon>
        <taxon>Halanaerobiales</taxon>
        <taxon>Halanaerobiaceae</taxon>
        <taxon>Halanaerobium</taxon>
    </lineage>
</organism>
<evidence type="ECO:0000256" key="3">
    <source>
        <dbReference type="ARBA" id="ARBA00022729"/>
    </source>
</evidence>
<dbReference type="EMBL" id="SNXX01000001">
    <property type="protein sequence ID" value="TDQ06143.1"/>
    <property type="molecule type" value="Genomic_DNA"/>
</dbReference>
<dbReference type="InterPro" id="IPR018893">
    <property type="entry name" value="T8SS_CsgF"/>
</dbReference>
<comment type="caution">
    <text evidence="4">The sequence shown here is derived from an EMBL/GenBank/DDBJ whole genome shotgun (WGS) entry which is preliminary data.</text>
</comment>
<dbReference type="RefSeq" id="WP_133529515.1">
    <property type="nucleotide sequence ID" value="NZ_SNXX01000001.1"/>
</dbReference>
<gene>
    <name evidence="4" type="ORF">C7957_101179</name>
</gene>
<name>A0A4R6SS41_9FIRM</name>